<feature type="binding site" evidence="5">
    <location>
        <position position="372"/>
    </location>
    <ligand>
        <name>pyridoxal 5'-phosphate</name>
        <dbReference type="ChEBI" id="CHEBI:597326"/>
    </ligand>
</feature>
<keyword evidence="5" id="KW-0028">Amino-acid biosynthesis</keyword>
<dbReference type="Proteomes" id="UP000198773">
    <property type="component" value="Unassembled WGS sequence"/>
</dbReference>
<evidence type="ECO:0000256" key="3">
    <source>
        <dbReference type="ARBA" id="ARBA00022898"/>
    </source>
</evidence>
<organism evidence="11 12">
    <name type="scientific">Alkalimonas amylolytica</name>
    <dbReference type="NCBI Taxonomy" id="152573"/>
    <lineage>
        <taxon>Bacteria</taxon>
        <taxon>Pseudomonadati</taxon>
        <taxon>Pseudomonadota</taxon>
        <taxon>Gammaproteobacteria</taxon>
        <taxon>Alkalimonas</taxon>
    </lineage>
</organism>
<evidence type="ECO:0000256" key="8">
    <source>
        <dbReference type="RuleBase" id="RU003738"/>
    </source>
</evidence>
<dbReference type="InterPro" id="IPR022644">
    <property type="entry name" value="De-COase2_N"/>
</dbReference>
<evidence type="ECO:0000256" key="4">
    <source>
        <dbReference type="ARBA" id="ARBA00023239"/>
    </source>
</evidence>
<evidence type="ECO:0000313" key="11">
    <source>
        <dbReference type="EMBL" id="SEA03044.1"/>
    </source>
</evidence>
<dbReference type="PRINTS" id="PR01181">
    <property type="entry name" value="DAPDCRBXLASE"/>
</dbReference>
<feature type="binding site" evidence="5">
    <location>
        <position position="238"/>
    </location>
    <ligand>
        <name>pyridoxal 5'-phosphate</name>
        <dbReference type="ChEBI" id="CHEBI:597326"/>
    </ligand>
</feature>
<proteinExistence type="inferred from homology"/>
<comment type="subunit">
    <text evidence="5">Homodimer.</text>
</comment>
<dbReference type="FunFam" id="3.20.20.10:FF:000003">
    <property type="entry name" value="Diaminopimelate decarboxylase"/>
    <property type="match status" value="1"/>
</dbReference>
<dbReference type="InterPro" id="IPR022657">
    <property type="entry name" value="De-COase2_CS"/>
</dbReference>
<dbReference type="AlphaFoldDB" id="A0A1H3XWR5"/>
<feature type="domain" description="Orn/DAP/Arg decarboxylase 2 C-terminal" evidence="9">
    <location>
        <begin position="28"/>
        <end position="370"/>
    </location>
</feature>
<evidence type="ECO:0000259" key="10">
    <source>
        <dbReference type="Pfam" id="PF02784"/>
    </source>
</evidence>
<evidence type="ECO:0000259" key="9">
    <source>
        <dbReference type="Pfam" id="PF00278"/>
    </source>
</evidence>
<dbReference type="Pfam" id="PF00278">
    <property type="entry name" value="Orn_DAP_Arg_deC"/>
    <property type="match status" value="1"/>
</dbReference>
<feature type="binding site" evidence="5">
    <location>
        <position position="312"/>
    </location>
    <ligand>
        <name>substrate</name>
    </ligand>
</feature>
<dbReference type="InterPro" id="IPR000183">
    <property type="entry name" value="Orn/DAP/Arg_de-COase"/>
</dbReference>
<protein>
    <recommendedName>
        <fullName evidence="5 6">Diaminopimelate decarboxylase</fullName>
        <shortName evidence="5">DAP decarboxylase</shortName>
        <shortName evidence="5">DAPDC</shortName>
        <ecNumber evidence="5 6">4.1.1.20</ecNumber>
    </recommendedName>
</protein>
<comment type="catalytic activity">
    <reaction evidence="5 8">
        <text>meso-2,6-diaminopimelate + H(+) = L-lysine + CO2</text>
        <dbReference type="Rhea" id="RHEA:15101"/>
        <dbReference type="ChEBI" id="CHEBI:15378"/>
        <dbReference type="ChEBI" id="CHEBI:16526"/>
        <dbReference type="ChEBI" id="CHEBI:32551"/>
        <dbReference type="ChEBI" id="CHEBI:57791"/>
        <dbReference type="EC" id="4.1.1.20"/>
    </reaction>
</comment>
<evidence type="ECO:0000256" key="2">
    <source>
        <dbReference type="ARBA" id="ARBA00022793"/>
    </source>
</evidence>
<keyword evidence="4 5" id="KW-0456">Lyase</keyword>
<dbReference type="InterPro" id="IPR002986">
    <property type="entry name" value="DAP_deCOOHase_LysA"/>
</dbReference>
<feature type="active site" description="Proton donor" evidence="7">
    <location>
        <position position="343"/>
    </location>
</feature>
<name>A0A1H3XWR5_ALKAM</name>
<dbReference type="GO" id="GO:0030170">
    <property type="term" value="F:pyridoxal phosphate binding"/>
    <property type="evidence" value="ECO:0007669"/>
    <property type="project" value="UniProtKB-UniRule"/>
</dbReference>
<evidence type="ECO:0000256" key="5">
    <source>
        <dbReference type="HAMAP-Rule" id="MF_02120"/>
    </source>
</evidence>
<dbReference type="Pfam" id="PF02784">
    <property type="entry name" value="Orn_Arg_deC_N"/>
    <property type="match status" value="1"/>
</dbReference>
<dbReference type="SUPFAM" id="SSF51419">
    <property type="entry name" value="PLP-binding barrel"/>
    <property type="match status" value="1"/>
</dbReference>
<sequence length="417" mass="44766">MAIGYQQQQLHIEQLSAQDLLQQYGSPCYVYSKAQLLTNLQAYQQAATGLDALICFAVKANSNLAVLQLFAAAGAGADVVSVGELQRALAAGFAANRIVYSGVGKTKTDMALALKAGILQFNVESIPELQRLSEVATALGLEAAIAIRVNPDVDAGTHEKIATGKAENKFGISWQQVEQVYALAAELPGIRIQGVDMHIGSQITDLAPYQAAFQRMLELVERLQALGHTIDTIDLGGGLGILYPDARQAVSIDDYMALVRQHFANKGCRLILEPGRSLAATAGVLLCQVEYVKQGPGKTFLILDAAMNDLLRPAMYGAVHAIWPVQLHPERASQRYDVVGPVCETGDTFSMGQTLPELAPGEAVAIGQAGAYGAVMASCYNTRALVPEVLVSGQQSALVRRRIEIEEQLSWDQMPDF</sequence>
<feature type="binding site" evidence="5">
    <location>
        <position position="344"/>
    </location>
    <ligand>
        <name>substrate</name>
    </ligand>
</feature>
<comment type="cofactor">
    <cofactor evidence="1 5 7 8">
        <name>pyridoxal 5'-phosphate</name>
        <dbReference type="ChEBI" id="CHEBI:597326"/>
    </cofactor>
</comment>
<dbReference type="UniPathway" id="UPA00034">
    <property type="reaction ID" value="UER00027"/>
</dbReference>
<comment type="similarity">
    <text evidence="5">Belongs to the Orn/Lys/Arg decarboxylase class-II family. LysA subfamily.</text>
</comment>
<dbReference type="InterPro" id="IPR022643">
    <property type="entry name" value="De-COase2_C"/>
</dbReference>
<feature type="binding site" evidence="5">
    <location>
        <begin position="273"/>
        <end position="276"/>
    </location>
    <ligand>
        <name>pyridoxal 5'-phosphate</name>
        <dbReference type="ChEBI" id="CHEBI:597326"/>
    </ligand>
</feature>
<dbReference type="Gene3D" id="2.40.37.10">
    <property type="entry name" value="Lyase, Ornithine Decarboxylase, Chain A, domain 1"/>
    <property type="match status" value="1"/>
</dbReference>
<dbReference type="InterPro" id="IPR009006">
    <property type="entry name" value="Ala_racemase/Decarboxylase_C"/>
</dbReference>
<feature type="binding site" evidence="5">
    <location>
        <position position="276"/>
    </location>
    <ligand>
        <name>substrate</name>
    </ligand>
</feature>
<feature type="binding site" evidence="5">
    <location>
        <position position="316"/>
    </location>
    <ligand>
        <name>substrate</name>
    </ligand>
</feature>
<feature type="modified residue" description="N6-(pyridoxal phosphate)lysine" evidence="5 7">
    <location>
        <position position="59"/>
    </location>
</feature>
<dbReference type="RefSeq" id="WP_091338662.1">
    <property type="nucleotide sequence ID" value="NZ_FNRM01000001.1"/>
</dbReference>
<dbReference type="PRINTS" id="PR01179">
    <property type="entry name" value="ODADCRBXLASE"/>
</dbReference>
<evidence type="ECO:0000256" key="1">
    <source>
        <dbReference type="ARBA" id="ARBA00001933"/>
    </source>
</evidence>
<evidence type="ECO:0000256" key="7">
    <source>
        <dbReference type="PIRSR" id="PIRSR600183-50"/>
    </source>
</evidence>
<dbReference type="HAMAP" id="MF_02120">
    <property type="entry name" value="LysA"/>
    <property type="match status" value="1"/>
</dbReference>
<dbReference type="OrthoDB" id="9802241at2"/>
<dbReference type="EMBL" id="FNRM01000001">
    <property type="protein sequence ID" value="SEA03044.1"/>
    <property type="molecule type" value="Genomic_DNA"/>
</dbReference>
<dbReference type="PANTHER" id="PTHR43727:SF2">
    <property type="entry name" value="GROUP IV DECARBOXYLASE"/>
    <property type="match status" value="1"/>
</dbReference>
<dbReference type="GO" id="GO:0009089">
    <property type="term" value="P:lysine biosynthetic process via diaminopimelate"/>
    <property type="evidence" value="ECO:0007669"/>
    <property type="project" value="UniProtKB-UniRule"/>
</dbReference>
<dbReference type="NCBIfam" id="TIGR01048">
    <property type="entry name" value="lysA"/>
    <property type="match status" value="1"/>
</dbReference>
<gene>
    <name evidence="5" type="primary">lysA</name>
    <name evidence="11" type="ORF">SAMN04488051_101402</name>
</gene>
<keyword evidence="3 5" id="KW-0663">Pyridoxal phosphate</keyword>
<keyword evidence="12" id="KW-1185">Reference proteome</keyword>
<reference evidence="11 12" key="1">
    <citation type="submission" date="2016-10" db="EMBL/GenBank/DDBJ databases">
        <authorList>
            <person name="de Groot N.N."/>
        </authorList>
    </citation>
    <scope>NUCLEOTIDE SEQUENCE [LARGE SCALE GENOMIC DNA]</scope>
    <source>
        <strain evidence="11 12">CGMCC 1.3430</strain>
    </source>
</reference>
<evidence type="ECO:0000256" key="6">
    <source>
        <dbReference type="NCBIfam" id="TIGR01048"/>
    </source>
</evidence>
<dbReference type="InterPro" id="IPR029066">
    <property type="entry name" value="PLP-binding_barrel"/>
</dbReference>
<dbReference type="Gene3D" id="3.20.20.10">
    <property type="entry name" value="Alanine racemase"/>
    <property type="match status" value="1"/>
</dbReference>
<feature type="domain" description="Orn/DAP/Arg decarboxylase 2 N-terminal" evidence="10">
    <location>
        <begin position="38"/>
        <end position="280"/>
    </location>
</feature>
<keyword evidence="2 5" id="KW-0210">Decarboxylase</keyword>
<keyword evidence="5 8" id="KW-0457">Lysine biosynthesis</keyword>
<dbReference type="PROSITE" id="PS00879">
    <property type="entry name" value="ODR_DC_2_2"/>
    <property type="match status" value="1"/>
</dbReference>
<accession>A0A1H3XWR5</accession>
<dbReference type="CDD" id="cd06828">
    <property type="entry name" value="PLPDE_III_DapDC"/>
    <property type="match status" value="1"/>
</dbReference>
<feature type="binding site" evidence="5">
    <location>
        <position position="372"/>
    </location>
    <ligand>
        <name>substrate</name>
    </ligand>
</feature>
<comment type="function">
    <text evidence="5">Specifically catalyzes the decarboxylation of meso-diaminopimelate (meso-DAP) to L-lysine.</text>
</comment>
<evidence type="ECO:0000313" key="12">
    <source>
        <dbReference type="Proteomes" id="UP000198773"/>
    </source>
</evidence>
<comment type="pathway">
    <text evidence="5 8">Amino-acid biosynthesis; L-lysine biosynthesis via DAP pathway; L-lysine from DL-2,6-diaminopimelate: step 1/1.</text>
</comment>
<dbReference type="PANTHER" id="PTHR43727">
    <property type="entry name" value="DIAMINOPIMELATE DECARBOXYLASE"/>
    <property type="match status" value="1"/>
</dbReference>
<dbReference type="SUPFAM" id="SSF50621">
    <property type="entry name" value="Alanine racemase C-terminal domain-like"/>
    <property type="match status" value="1"/>
</dbReference>
<dbReference type="STRING" id="152573.SAMN04488051_101402"/>
<dbReference type="EC" id="4.1.1.20" evidence="5 6"/>
<dbReference type="GO" id="GO:0008836">
    <property type="term" value="F:diaminopimelate decarboxylase activity"/>
    <property type="evidence" value="ECO:0007669"/>
    <property type="project" value="UniProtKB-UniRule"/>
</dbReference>